<feature type="compositionally biased region" description="Low complexity" evidence="2">
    <location>
        <begin position="596"/>
        <end position="610"/>
    </location>
</feature>
<dbReference type="GO" id="GO:0008270">
    <property type="term" value="F:zinc ion binding"/>
    <property type="evidence" value="ECO:0007669"/>
    <property type="project" value="InterPro"/>
</dbReference>
<dbReference type="AlphaFoldDB" id="A0A6A6WAA6"/>
<reference evidence="4" key="1">
    <citation type="journal article" date="2020" name="Stud. Mycol.">
        <title>101 Dothideomycetes genomes: a test case for predicting lifestyles and emergence of pathogens.</title>
        <authorList>
            <person name="Haridas S."/>
            <person name="Albert R."/>
            <person name="Binder M."/>
            <person name="Bloem J."/>
            <person name="Labutti K."/>
            <person name="Salamov A."/>
            <person name="Andreopoulos B."/>
            <person name="Baker S."/>
            <person name="Barry K."/>
            <person name="Bills G."/>
            <person name="Bluhm B."/>
            <person name="Cannon C."/>
            <person name="Castanera R."/>
            <person name="Culley D."/>
            <person name="Daum C."/>
            <person name="Ezra D."/>
            <person name="Gonzalez J."/>
            <person name="Henrissat B."/>
            <person name="Kuo A."/>
            <person name="Liang C."/>
            <person name="Lipzen A."/>
            <person name="Lutzoni F."/>
            <person name="Magnuson J."/>
            <person name="Mondo S."/>
            <person name="Nolan M."/>
            <person name="Ohm R."/>
            <person name="Pangilinan J."/>
            <person name="Park H.-J."/>
            <person name="Ramirez L."/>
            <person name="Alfaro M."/>
            <person name="Sun H."/>
            <person name="Tritt A."/>
            <person name="Yoshinaga Y."/>
            <person name="Zwiers L.-H."/>
            <person name="Turgeon B."/>
            <person name="Goodwin S."/>
            <person name="Spatafora J."/>
            <person name="Crous P."/>
            <person name="Grigoriev I."/>
        </authorList>
    </citation>
    <scope>NUCLEOTIDE SEQUENCE</scope>
    <source>
        <strain evidence="4">CBS 121739</strain>
    </source>
</reference>
<feature type="region of interest" description="Disordered" evidence="2">
    <location>
        <begin position="676"/>
        <end position="744"/>
    </location>
</feature>
<feature type="compositionally biased region" description="Acidic residues" evidence="2">
    <location>
        <begin position="530"/>
        <end position="542"/>
    </location>
</feature>
<evidence type="ECO:0000256" key="1">
    <source>
        <dbReference type="ARBA" id="ARBA00023242"/>
    </source>
</evidence>
<feature type="domain" description="Zn(2)-C6 fungal-type" evidence="3">
    <location>
        <begin position="631"/>
        <end position="663"/>
    </location>
</feature>
<feature type="compositionally biased region" description="Polar residues" evidence="2">
    <location>
        <begin position="154"/>
        <end position="167"/>
    </location>
</feature>
<feature type="compositionally biased region" description="Acidic residues" evidence="2">
    <location>
        <begin position="488"/>
        <end position="499"/>
    </location>
</feature>
<evidence type="ECO:0000313" key="5">
    <source>
        <dbReference type="Proteomes" id="UP000799437"/>
    </source>
</evidence>
<accession>A0A6A6WAA6</accession>
<evidence type="ECO:0000256" key="2">
    <source>
        <dbReference type="SAM" id="MobiDB-lite"/>
    </source>
</evidence>
<keyword evidence="5" id="KW-1185">Reference proteome</keyword>
<organism evidence="4 5">
    <name type="scientific">Pseudovirgaria hyperparasitica</name>
    <dbReference type="NCBI Taxonomy" id="470096"/>
    <lineage>
        <taxon>Eukaryota</taxon>
        <taxon>Fungi</taxon>
        <taxon>Dikarya</taxon>
        <taxon>Ascomycota</taxon>
        <taxon>Pezizomycotina</taxon>
        <taxon>Dothideomycetes</taxon>
        <taxon>Dothideomycetes incertae sedis</taxon>
        <taxon>Acrospermales</taxon>
        <taxon>Acrospermaceae</taxon>
        <taxon>Pseudovirgaria</taxon>
    </lineage>
</organism>
<dbReference type="InterPro" id="IPR001138">
    <property type="entry name" value="Zn2Cys6_DnaBD"/>
</dbReference>
<proteinExistence type="predicted"/>
<dbReference type="PROSITE" id="PS50048">
    <property type="entry name" value="ZN2_CY6_FUNGAL_2"/>
    <property type="match status" value="1"/>
</dbReference>
<sequence>MSISVYSQLASSAALPPRTGLSTSFLRRQLKLTVSAARFATFFAPTATQLRAFVNDQEPAARHTSRPHSQALGTIQKDSIMNITTVLENGAPNNGSHAANLGATNRYATRHSTTTEAGFEQQYPSTRDEIHHDRRLPGLTQLDIPPSSSSFSSGTTQQNNASSANSETPKHVRFIHLLDGGERSRLALSTNINAHDTTQSIIDAVRNFFGLFTGRLGFEDESGCHIIPSYNNFGHGGTIFLRGEPEETNNAAHLQTEAPLQSPTKTFPMLPPASNQPLSRPGSRISSGIQLAPGFEFTPQVSPTKNESFGCNPPGYVEHRGTDEWIMRLPAGSVEDPNGTGSKIASADISEANIVDGGRRKRAKFDTQDLPLFQPMQVPSTQSMSSASPVRRPPPQASSAHDGYALSHTDTTPQRAMSQRSSLQYNGPNRRRGVLPTPDHTTASAMSDEDVAWQLVSLSDIGRLPGQGRTSTSTLDDAFSGKANASDLGDEYSEEEEDAPIGAPNFNIYQDDQPRHSAKSRSHSRREADGETSGEDCEDGDDVSFKGASSEMSGVDRRKGPKSTSKHPKSKASKPQQGGKGVKKEYGSKQAPPSPRSLSNSSRKPSNASLGFTAPLTPLAPDETDLSSKPRCQRCRKSKKGCDRQRPCGRCKDAGLGIDDCVSEEETNNKKGRYGRHMGVIIKKDDEESMSPHANAHIQPQKQAPSQAPQLPPYPYGQKPSDEMFKMAQQGFAGLSSKDKKRKR</sequence>
<dbReference type="RefSeq" id="XP_033601560.1">
    <property type="nucleotide sequence ID" value="XM_033746859.1"/>
</dbReference>
<feature type="region of interest" description="Disordered" evidence="2">
    <location>
        <begin position="138"/>
        <end position="168"/>
    </location>
</feature>
<evidence type="ECO:0000259" key="3">
    <source>
        <dbReference type="PROSITE" id="PS50048"/>
    </source>
</evidence>
<feature type="compositionally biased region" description="Basic residues" evidence="2">
    <location>
        <begin position="559"/>
        <end position="572"/>
    </location>
</feature>
<dbReference type="GO" id="GO:0000981">
    <property type="term" value="F:DNA-binding transcription factor activity, RNA polymerase II-specific"/>
    <property type="evidence" value="ECO:0007669"/>
    <property type="project" value="InterPro"/>
</dbReference>
<name>A0A6A6WAA6_9PEZI</name>
<dbReference type="SMART" id="SM00066">
    <property type="entry name" value="GAL4"/>
    <property type="match status" value="1"/>
</dbReference>
<feature type="compositionally biased region" description="Basic and acidic residues" evidence="2">
    <location>
        <begin position="640"/>
        <end position="653"/>
    </location>
</feature>
<dbReference type="GeneID" id="54487913"/>
<dbReference type="Proteomes" id="UP000799437">
    <property type="component" value="Unassembled WGS sequence"/>
</dbReference>
<gene>
    <name evidence="4" type="ORF">EJ05DRAFT_499534</name>
</gene>
<dbReference type="OrthoDB" id="4150467at2759"/>
<feature type="compositionally biased region" description="Low complexity" evidence="2">
    <location>
        <begin position="699"/>
        <end position="709"/>
    </location>
</feature>
<keyword evidence="1" id="KW-0539">Nucleus</keyword>
<dbReference type="EMBL" id="ML996570">
    <property type="protein sequence ID" value="KAF2759109.1"/>
    <property type="molecule type" value="Genomic_DNA"/>
</dbReference>
<evidence type="ECO:0000313" key="4">
    <source>
        <dbReference type="EMBL" id="KAF2759109.1"/>
    </source>
</evidence>
<feature type="compositionally biased region" description="Polar residues" evidence="2">
    <location>
        <begin position="377"/>
        <end position="388"/>
    </location>
</feature>
<feature type="region of interest" description="Disordered" evidence="2">
    <location>
        <begin position="366"/>
        <end position="442"/>
    </location>
</feature>
<feature type="region of interest" description="Disordered" evidence="2">
    <location>
        <begin position="462"/>
        <end position="655"/>
    </location>
</feature>
<feature type="compositionally biased region" description="Polar residues" evidence="2">
    <location>
        <begin position="408"/>
        <end position="427"/>
    </location>
</feature>
<dbReference type="CDD" id="cd00067">
    <property type="entry name" value="GAL4"/>
    <property type="match status" value="1"/>
</dbReference>
<protein>
    <recommendedName>
        <fullName evidence="3">Zn(2)-C6 fungal-type domain-containing protein</fullName>
    </recommendedName>
</protein>